<name>F4S2P3_MELLP</name>
<dbReference type="EMBL" id="GL883141">
    <property type="protein sequence ID" value="EGG01093.1"/>
    <property type="molecule type" value="Genomic_DNA"/>
</dbReference>
<reference evidence="2" key="1">
    <citation type="journal article" date="2011" name="Proc. Natl. Acad. Sci. U.S.A.">
        <title>Obligate biotrophy features unraveled by the genomic analysis of rust fungi.</title>
        <authorList>
            <person name="Duplessis S."/>
            <person name="Cuomo C.A."/>
            <person name="Lin Y.-C."/>
            <person name="Aerts A."/>
            <person name="Tisserant E."/>
            <person name="Veneault-Fourrey C."/>
            <person name="Joly D.L."/>
            <person name="Hacquard S."/>
            <person name="Amselem J."/>
            <person name="Cantarel B.L."/>
            <person name="Chiu R."/>
            <person name="Coutinho P.M."/>
            <person name="Feau N."/>
            <person name="Field M."/>
            <person name="Frey P."/>
            <person name="Gelhaye E."/>
            <person name="Goldberg J."/>
            <person name="Grabherr M.G."/>
            <person name="Kodira C.D."/>
            <person name="Kohler A."/>
            <person name="Kuees U."/>
            <person name="Lindquist E.A."/>
            <person name="Lucas S.M."/>
            <person name="Mago R."/>
            <person name="Mauceli E."/>
            <person name="Morin E."/>
            <person name="Murat C."/>
            <person name="Pangilinan J.L."/>
            <person name="Park R."/>
            <person name="Pearson M."/>
            <person name="Quesneville H."/>
            <person name="Rouhier N."/>
            <person name="Sakthikumar S."/>
            <person name="Salamov A.A."/>
            <person name="Schmutz J."/>
            <person name="Selles B."/>
            <person name="Shapiro H."/>
            <person name="Tanguay P."/>
            <person name="Tuskan G.A."/>
            <person name="Henrissat B."/>
            <person name="Van de Peer Y."/>
            <person name="Rouze P."/>
            <person name="Ellis J.G."/>
            <person name="Dodds P.N."/>
            <person name="Schein J.E."/>
            <person name="Zhong S."/>
            <person name="Hamelin R.C."/>
            <person name="Grigoriev I.V."/>
            <person name="Szabo L.J."/>
            <person name="Martin F."/>
        </authorList>
    </citation>
    <scope>NUCLEOTIDE SEQUENCE [LARGE SCALE GENOMIC DNA]</scope>
    <source>
        <strain evidence="2">98AG31 / pathotype 3-4-7</strain>
    </source>
</reference>
<sequence length="211" mass="24630">MAEHTPQYVYPVKSVVLPKRHHGFLAYNIAHPLSEASTREYHHIIEVFHPKLALPLNLAKDIIIRIFQVLMRIIYLYISTNAHPEHEKPYPTGSLVIPQDLIKFICIHDDPDLIVEASSEEYLRIISLFFPDIQLPQSFDRETLISLFEIIVLPFFRPLEELDEHSGYIRYLQVEVIRQIQPKVIPTQVVTLPVNLHRFLAFANPKGLRWP</sequence>
<evidence type="ECO:0000313" key="2">
    <source>
        <dbReference type="Proteomes" id="UP000001072"/>
    </source>
</evidence>
<dbReference type="KEGG" id="mlr:MELLADRAFT_111300"/>
<dbReference type="InParanoid" id="F4S2P3"/>
<dbReference type="VEuPathDB" id="FungiDB:MELLADRAFT_111300"/>
<evidence type="ECO:0000313" key="1">
    <source>
        <dbReference type="EMBL" id="EGG01093.1"/>
    </source>
</evidence>
<dbReference type="Proteomes" id="UP000001072">
    <property type="component" value="Unassembled WGS sequence"/>
</dbReference>
<dbReference type="OrthoDB" id="10376670at2759"/>
<dbReference type="AlphaFoldDB" id="F4S2P3"/>
<organism evidence="2">
    <name type="scientific">Melampsora larici-populina (strain 98AG31 / pathotype 3-4-7)</name>
    <name type="common">Poplar leaf rust fungus</name>
    <dbReference type="NCBI Taxonomy" id="747676"/>
    <lineage>
        <taxon>Eukaryota</taxon>
        <taxon>Fungi</taxon>
        <taxon>Dikarya</taxon>
        <taxon>Basidiomycota</taxon>
        <taxon>Pucciniomycotina</taxon>
        <taxon>Pucciniomycetes</taxon>
        <taxon>Pucciniales</taxon>
        <taxon>Melampsoraceae</taxon>
        <taxon>Melampsora</taxon>
    </lineage>
</organism>
<dbReference type="GeneID" id="18924344"/>
<proteinExistence type="predicted"/>
<dbReference type="RefSeq" id="XP_007415693.1">
    <property type="nucleotide sequence ID" value="XM_007415631.1"/>
</dbReference>
<keyword evidence="2" id="KW-1185">Reference proteome</keyword>
<accession>F4S2P3</accession>
<gene>
    <name evidence="1" type="ORF">MELLADRAFT_111300</name>
</gene>
<protein>
    <submittedName>
        <fullName evidence="1">Uncharacterized protein</fullName>
    </submittedName>
</protein>
<dbReference type="HOGENOM" id="CLU_084264_0_0_1"/>